<dbReference type="InParanoid" id="A0A1S3JQJ8"/>
<keyword evidence="1" id="KW-1133">Transmembrane helix</keyword>
<dbReference type="InterPro" id="IPR002656">
    <property type="entry name" value="Acyl_transf_3_dom"/>
</dbReference>
<reference evidence="4" key="1">
    <citation type="submission" date="2025-08" db="UniProtKB">
        <authorList>
            <consortium name="RefSeq"/>
        </authorList>
    </citation>
    <scope>IDENTIFICATION</scope>
    <source>
        <tissue evidence="4">Gonads</tissue>
    </source>
</reference>
<dbReference type="KEGG" id="lak:106175265"/>
<feature type="transmembrane region" description="Helical" evidence="1">
    <location>
        <begin position="583"/>
        <end position="603"/>
    </location>
</feature>
<evidence type="ECO:0000259" key="2">
    <source>
        <dbReference type="SMART" id="SM00703"/>
    </source>
</evidence>
<dbReference type="InterPro" id="IPR052728">
    <property type="entry name" value="O2_lipid_transport_reg"/>
</dbReference>
<dbReference type="PANTHER" id="PTHR11161">
    <property type="entry name" value="O-ACYLTRANSFERASE"/>
    <property type="match status" value="1"/>
</dbReference>
<feature type="domain" description="Nose resistant-to-fluoxetine protein N-terminal" evidence="2">
    <location>
        <begin position="108"/>
        <end position="238"/>
    </location>
</feature>
<dbReference type="GeneID" id="106175265"/>
<dbReference type="Pfam" id="PF20146">
    <property type="entry name" value="NRF"/>
    <property type="match status" value="1"/>
</dbReference>
<evidence type="ECO:0000313" key="4">
    <source>
        <dbReference type="RefSeq" id="XP_013412630.1"/>
    </source>
</evidence>
<evidence type="ECO:0000313" key="3">
    <source>
        <dbReference type="Proteomes" id="UP000085678"/>
    </source>
</evidence>
<name>A0A1S3JQJ8_LINAN</name>
<feature type="transmembrane region" description="Helical" evidence="1">
    <location>
        <begin position="253"/>
        <end position="277"/>
    </location>
</feature>
<sequence length="761" mass="84997">MFIFMLPKDVMSRYKCAVLQCVILVLMTVTIAKAQWVETNDIPYNVGHVFSKINRLRSQYQEPQEESQQQILVNSLLYNGKSVDHTTVTSLLEGVRQLKAGALDVNVSETCFNRTVQYLEGLMNRQYWAIRMFDASAKLPSGVLDGNFRWLGSYSECLAVDAYVQYNVTNPDNTTWTADDQFGGQYCTGYVGIQQPGLPPATLSIGLCVPAGCSNQDLRHLLNAFISILRIKSPLLDKAAFACNKQDRPLNSGAIAVICIAGLVVLCVLIGTIYDIVHQNMGFNHKPLIPYASETKVISNGAASISVDEHTPLIHSQKNVGYSNSENNGANGIMHKILVAFSVYTNGAKVLNTKQASGALTCVNGIRFLSLSWVIWGHTYYFAATVTDNISSVTQDLMKRWTMQVLISGPFSVDSFFVLSGLLVTYLTMREMKKGSGRFRINWGLYYFHRFWRLTPPYMLVLLVYVPTIYYWTNGPMWVSTVDGFDPYCGESWWTNLLYINNVVKSKKMCMGWSWYLANDMQFFVISPLILFPLFWNEIIGVGVLLATLLGSWITTGIVSNVNQLAPGSPNQAGSFDMLYVKPWIRIGPYLIGMLVGYILYVTECKPKLNRLTALIGWMVATATALALVYGLYDVYQGHPLSNDVGAFYNAVSRTAWGACVGWVIYACCTGYGGFVNTLMSWKAFVPLSRLTYCAYLIHPIIMYVVYVGRETLIHATDVTMTYIYFGNIVASFAGAFIVSMVFEAPMMGLEKAILRREKSA</sequence>
<feature type="transmembrane region" description="Helical" evidence="1">
    <location>
        <begin position="450"/>
        <end position="472"/>
    </location>
</feature>
<feature type="transmembrane region" description="Helical" evidence="1">
    <location>
        <begin position="359"/>
        <end position="383"/>
    </location>
</feature>
<feature type="transmembrane region" description="Helical" evidence="1">
    <location>
        <begin position="691"/>
        <end position="710"/>
    </location>
</feature>
<feature type="transmembrane region" description="Helical" evidence="1">
    <location>
        <begin position="615"/>
        <end position="636"/>
    </location>
</feature>
<keyword evidence="3" id="KW-1185">Reference proteome</keyword>
<dbReference type="Proteomes" id="UP000085678">
    <property type="component" value="Unplaced"/>
</dbReference>
<keyword evidence="1" id="KW-0812">Transmembrane</keyword>
<feature type="transmembrane region" description="Helical" evidence="1">
    <location>
        <begin position="539"/>
        <end position="563"/>
    </location>
</feature>
<accession>A0A1S3JQJ8</accession>
<evidence type="ECO:0000256" key="1">
    <source>
        <dbReference type="SAM" id="Phobius"/>
    </source>
</evidence>
<dbReference type="AlphaFoldDB" id="A0A1S3JQJ8"/>
<protein>
    <submittedName>
        <fullName evidence="4">Nose resistant to fluoxetine protein 6 isoform X1</fullName>
    </submittedName>
</protein>
<feature type="transmembrane region" description="Helical" evidence="1">
    <location>
        <begin position="403"/>
        <end position="429"/>
    </location>
</feature>
<feature type="transmembrane region" description="Helical" evidence="1">
    <location>
        <begin position="513"/>
        <end position="532"/>
    </location>
</feature>
<proteinExistence type="predicted"/>
<dbReference type="InterPro" id="IPR006621">
    <property type="entry name" value="Nose-resist-to-fluoxetine_N"/>
</dbReference>
<keyword evidence="1" id="KW-0472">Membrane</keyword>
<dbReference type="SMART" id="SM00703">
    <property type="entry name" value="NRF"/>
    <property type="match status" value="1"/>
</dbReference>
<gene>
    <name evidence="4" type="primary">LOC106175265</name>
</gene>
<dbReference type="OrthoDB" id="6238897at2759"/>
<feature type="transmembrane region" description="Helical" evidence="1">
    <location>
        <begin position="722"/>
        <end position="743"/>
    </location>
</feature>
<dbReference type="GO" id="GO:0016747">
    <property type="term" value="F:acyltransferase activity, transferring groups other than amino-acyl groups"/>
    <property type="evidence" value="ECO:0007669"/>
    <property type="project" value="InterPro"/>
</dbReference>
<feature type="transmembrane region" description="Helical" evidence="1">
    <location>
        <begin position="656"/>
        <end position="679"/>
    </location>
</feature>
<dbReference type="PANTHER" id="PTHR11161:SF0">
    <property type="entry name" value="O-ACYLTRANSFERASE LIKE PROTEIN"/>
    <property type="match status" value="1"/>
</dbReference>
<dbReference type="Pfam" id="PF01757">
    <property type="entry name" value="Acyl_transf_3"/>
    <property type="match status" value="1"/>
</dbReference>
<dbReference type="RefSeq" id="XP_013412630.1">
    <property type="nucleotide sequence ID" value="XM_013557176.1"/>
</dbReference>
<organism evidence="3 4">
    <name type="scientific">Lingula anatina</name>
    <name type="common">Brachiopod</name>
    <name type="synonym">Lingula unguis</name>
    <dbReference type="NCBI Taxonomy" id="7574"/>
    <lineage>
        <taxon>Eukaryota</taxon>
        <taxon>Metazoa</taxon>
        <taxon>Spiralia</taxon>
        <taxon>Lophotrochozoa</taxon>
        <taxon>Brachiopoda</taxon>
        <taxon>Linguliformea</taxon>
        <taxon>Lingulata</taxon>
        <taxon>Lingulida</taxon>
        <taxon>Linguloidea</taxon>
        <taxon>Lingulidae</taxon>
        <taxon>Lingula</taxon>
    </lineage>
</organism>